<evidence type="ECO:0000256" key="2">
    <source>
        <dbReference type="SAM" id="SignalP"/>
    </source>
</evidence>
<feature type="signal peptide" evidence="2">
    <location>
        <begin position="1"/>
        <end position="18"/>
    </location>
</feature>
<dbReference type="Proteomes" id="UP000288490">
    <property type="component" value="Unassembled WGS sequence"/>
</dbReference>
<evidence type="ECO:0000313" key="4">
    <source>
        <dbReference type="Proteomes" id="UP000288490"/>
    </source>
</evidence>
<dbReference type="AlphaFoldDB" id="A0A429ZNJ9"/>
<organism evidence="3 4">
    <name type="scientific">Vagococcus bubulae</name>
    <dbReference type="NCBI Taxonomy" id="1977868"/>
    <lineage>
        <taxon>Bacteria</taxon>
        <taxon>Bacillati</taxon>
        <taxon>Bacillota</taxon>
        <taxon>Bacilli</taxon>
        <taxon>Lactobacillales</taxon>
        <taxon>Enterococcaceae</taxon>
        <taxon>Vagococcus</taxon>
    </lineage>
</organism>
<keyword evidence="2" id="KW-0732">Signal</keyword>
<keyword evidence="4" id="KW-1185">Reference proteome</keyword>
<feature type="compositionally biased region" description="Polar residues" evidence="1">
    <location>
        <begin position="25"/>
        <end position="35"/>
    </location>
</feature>
<proteinExistence type="predicted"/>
<feature type="region of interest" description="Disordered" evidence="1">
    <location>
        <begin position="25"/>
        <end position="54"/>
    </location>
</feature>
<reference evidence="3 4" key="1">
    <citation type="submission" date="2017-05" db="EMBL/GenBank/DDBJ databases">
        <title>Vagococcus spp. assemblies.</title>
        <authorList>
            <person name="Gulvik C.A."/>
        </authorList>
    </citation>
    <scope>NUCLEOTIDE SEQUENCE [LARGE SCALE GENOMIC DNA]</scope>
    <source>
        <strain evidence="3 4">SS1994</strain>
    </source>
</reference>
<comment type="caution">
    <text evidence="3">The sequence shown here is derived from an EMBL/GenBank/DDBJ whole genome shotgun (WGS) entry which is preliminary data.</text>
</comment>
<evidence type="ECO:0000313" key="3">
    <source>
        <dbReference type="EMBL" id="RST95274.1"/>
    </source>
</evidence>
<feature type="compositionally biased region" description="Low complexity" evidence="1">
    <location>
        <begin position="42"/>
        <end position="53"/>
    </location>
</feature>
<dbReference type="RefSeq" id="WP_125956611.1">
    <property type="nucleotide sequence ID" value="NZ_JAQEJV010000004.1"/>
</dbReference>
<accession>A0A429ZNJ9</accession>
<evidence type="ECO:0008006" key="5">
    <source>
        <dbReference type="Google" id="ProtNLM"/>
    </source>
</evidence>
<feature type="chain" id="PRO_5038686479" description="DUF5067 domain-containing protein" evidence="2">
    <location>
        <begin position="19"/>
        <end position="151"/>
    </location>
</feature>
<dbReference type="EMBL" id="NGJT01000004">
    <property type="protein sequence ID" value="RST95274.1"/>
    <property type="molecule type" value="Genomic_DNA"/>
</dbReference>
<evidence type="ECO:0000256" key="1">
    <source>
        <dbReference type="SAM" id="MobiDB-lite"/>
    </source>
</evidence>
<dbReference type="OrthoDB" id="2168472at2"/>
<sequence length="151" mass="16008">MKKIVVSSMLISSVFVISGCSSGVGTTASAGQTTKRTGEIASSTVSESSQESSPIFEGRLTTDPVVDNDTVILSFESVDVVCDPDSIHDVLDSNGVVLNVDKKVFNNTKNKEKMKHGVSVEFTLTKTPALTFSIPPQVPGDSIESLQVLDK</sequence>
<protein>
    <recommendedName>
        <fullName evidence="5">DUF5067 domain-containing protein</fullName>
    </recommendedName>
</protein>
<dbReference type="PROSITE" id="PS51257">
    <property type="entry name" value="PROKAR_LIPOPROTEIN"/>
    <property type="match status" value="1"/>
</dbReference>
<name>A0A429ZNJ9_9ENTE</name>
<gene>
    <name evidence="3" type="ORF">CBF36_03305</name>
</gene>